<comment type="similarity">
    <text evidence="4">Belongs to the cytochrome b5 family.</text>
</comment>
<dbReference type="InterPro" id="IPR001199">
    <property type="entry name" value="Cyt_B5-like_heme/steroid-bd"/>
</dbReference>
<dbReference type="OrthoDB" id="432299at2759"/>
<dbReference type="RefSeq" id="XP_017999647.1">
    <property type="nucleotide sequence ID" value="XM_018143507.1"/>
</dbReference>
<dbReference type="FunFam" id="3.10.120.10:FF:000001">
    <property type="entry name" value="Cytochrome b5 reductase 4"/>
    <property type="match status" value="1"/>
</dbReference>
<dbReference type="SUPFAM" id="SSF55856">
    <property type="entry name" value="Cytochrome b5-like heme/steroid binding domain"/>
    <property type="match status" value="1"/>
</dbReference>
<sequence length="311" mass="33063">MGWIAAGAGTLIATCLIYTFLTRHANGEPQERGASTSLEKKEQQNGEIVSNGAVTDHLTSAATTRQSSHGNVPAPPSIVAPDEAPVPSISTSTTAGDTPASPQFAIPHHHASNLLPCASTSTLAAASLRVPATKVLSNTHMQPASSTLPIPTTQNTKKSRQITLAPGYSPLDWATLTKSRNAQTTLLGHDFQRLSPSGALMKIPPSLLKQQTGRKGKDAWTSYKGRVYNVTPYLNFHPGGKAELLRAAGREGEALFMEVHPWVNWEGMLGECCVGILVGEGEGSLQKEKEMALLSKEHGQGEVGNELDEMD</sequence>
<dbReference type="PANTHER" id="PTHR46237:SF1">
    <property type="entry name" value="CYTOCHROME B5 REDUCTASE 4"/>
    <property type="match status" value="1"/>
</dbReference>
<protein>
    <submittedName>
        <fullName evidence="7">Cytochrome b5 4</fullName>
    </submittedName>
</protein>
<dbReference type="AlphaFoldDB" id="A0A0N1H3V1"/>
<dbReference type="PROSITE" id="PS00191">
    <property type="entry name" value="CYTOCHROME_B5_1"/>
    <property type="match status" value="1"/>
</dbReference>
<keyword evidence="8" id="KW-1185">Reference proteome</keyword>
<dbReference type="GO" id="GO:0020037">
    <property type="term" value="F:heme binding"/>
    <property type="evidence" value="ECO:0007669"/>
    <property type="project" value="UniProtKB-UniRule"/>
</dbReference>
<name>A0A0N1H3V1_9EURO</name>
<keyword evidence="2 4" id="KW-0479">Metal-binding</keyword>
<accession>A0A0N1H3V1</accession>
<dbReference type="STRING" id="1664694.A0A0N1H3V1"/>
<dbReference type="EMBL" id="LFJN01000014">
    <property type="protein sequence ID" value="KPI39684.1"/>
    <property type="molecule type" value="Genomic_DNA"/>
</dbReference>
<dbReference type="SMART" id="SM01117">
    <property type="entry name" value="Cyt-b5"/>
    <property type="match status" value="1"/>
</dbReference>
<organism evidence="7 8">
    <name type="scientific">Cyphellophora attinorum</name>
    <dbReference type="NCBI Taxonomy" id="1664694"/>
    <lineage>
        <taxon>Eukaryota</taxon>
        <taxon>Fungi</taxon>
        <taxon>Dikarya</taxon>
        <taxon>Ascomycota</taxon>
        <taxon>Pezizomycotina</taxon>
        <taxon>Eurotiomycetes</taxon>
        <taxon>Chaetothyriomycetidae</taxon>
        <taxon>Chaetothyriales</taxon>
        <taxon>Cyphellophoraceae</taxon>
        <taxon>Cyphellophora</taxon>
    </lineage>
</organism>
<dbReference type="InterPro" id="IPR036400">
    <property type="entry name" value="Cyt_B5-like_heme/steroid_sf"/>
</dbReference>
<dbReference type="Gene3D" id="3.10.120.10">
    <property type="entry name" value="Cytochrome b5-like heme/steroid binding domain"/>
    <property type="match status" value="1"/>
</dbReference>
<evidence type="ECO:0000259" key="6">
    <source>
        <dbReference type="PROSITE" id="PS50255"/>
    </source>
</evidence>
<dbReference type="InterPro" id="IPR018506">
    <property type="entry name" value="Cyt_B5_heme-BS"/>
</dbReference>
<evidence type="ECO:0000256" key="4">
    <source>
        <dbReference type="RuleBase" id="RU362121"/>
    </source>
</evidence>
<dbReference type="GeneID" id="28735387"/>
<keyword evidence="1 4" id="KW-0349">Heme</keyword>
<dbReference type="Proteomes" id="UP000038010">
    <property type="component" value="Unassembled WGS sequence"/>
</dbReference>
<proteinExistence type="inferred from homology"/>
<evidence type="ECO:0000256" key="1">
    <source>
        <dbReference type="ARBA" id="ARBA00022617"/>
    </source>
</evidence>
<reference evidence="7 8" key="1">
    <citation type="submission" date="2015-06" db="EMBL/GenBank/DDBJ databases">
        <title>Draft genome of the ant-associated black yeast Phialophora attae CBS 131958.</title>
        <authorList>
            <person name="Moreno L.F."/>
            <person name="Stielow B.J."/>
            <person name="de Hoog S."/>
            <person name="Vicente V.A."/>
            <person name="Weiss V.A."/>
            <person name="de Vries M."/>
            <person name="Cruz L.M."/>
            <person name="Souza E.M."/>
        </authorList>
    </citation>
    <scope>NUCLEOTIDE SEQUENCE [LARGE SCALE GENOMIC DNA]</scope>
    <source>
        <strain evidence="7 8">CBS 131958</strain>
    </source>
</reference>
<dbReference type="InterPro" id="IPR051872">
    <property type="entry name" value="Cytochrome_b5/Flavoprotein_Rdt"/>
</dbReference>
<dbReference type="Pfam" id="PF00173">
    <property type="entry name" value="Cyt-b5"/>
    <property type="match status" value="1"/>
</dbReference>
<feature type="region of interest" description="Disordered" evidence="5">
    <location>
        <begin position="59"/>
        <end position="101"/>
    </location>
</feature>
<dbReference type="GO" id="GO:0046872">
    <property type="term" value="F:metal ion binding"/>
    <property type="evidence" value="ECO:0007669"/>
    <property type="project" value="UniProtKB-UniRule"/>
</dbReference>
<feature type="domain" description="Cytochrome b5 heme-binding" evidence="6">
    <location>
        <begin position="200"/>
        <end position="278"/>
    </location>
</feature>
<dbReference type="GO" id="GO:0004128">
    <property type="term" value="F:cytochrome-b5 reductase activity, acting on NAD(P)H"/>
    <property type="evidence" value="ECO:0007669"/>
    <property type="project" value="TreeGrafter"/>
</dbReference>
<dbReference type="PROSITE" id="PS50255">
    <property type="entry name" value="CYTOCHROME_B5_2"/>
    <property type="match status" value="1"/>
</dbReference>
<evidence type="ECO:0000313" key="7">
    <source>
        <dbReference type="EMBL" id="KPI39684.1"/>
    </source>
</evidence>
<keyword evidence="3 4" id="KW-0408">Iron</keyword>
<gene>
    <name evidence="7" type="ORF">AB675_3456</name>
</gene>
<dbReference type="GO" id="GO:0005737">
    <property type="term" value="C:cytoplasm"/>
    <property type="evidence" value="ECO:0007669"/>
    <property type="project" value="TreeGrafter"/>
</dbReference>
<evidence type="ECO:0000256" key="2">
    <source>
        <dbReference type="ARBA" id="ARBA00022723"/>
    </source>
</evidence>
<dbReference type="VEuPathDB" id="FungiDB:AB675_3456"/>
<evidence type="ECO:0000256" key="3">
    <source>
        <dbReference type="ARBA" id="ARBA00023004"/>
    </source>
</evidence>
<evidence type="ECO:0000313" key="8">
    <source>
        <dbReference type="Proteomes" id="UP000038010"/>
    </source>
</evidence>
<comment type="caution">
    <text evidence="7">The sequence shown here is derived from an EMBL/GenBank/DDBJ whole genome shotgun (WGS) entry which is preliminary data.</text>
</comment>
<feature type="compositionally biased region" description="Polar residues" evidence="5">
    <location>
        <begin position="59"/>
        <end position="70"/>
    </location>
</feature>
<dbReference type="PANTHER" id="PTHR46237">
    <property type="entry name" value="CYTOCHROME B5 REDUCTASE 4 FAMILY MEMBER"/>
    <property type="match status" value="1"/>
</dbReference>
<evidence type="ECO:0000256" key="5">
    <source>
        <dbReference type="SAM" id="MobiDB-lite"/>
    </source>
</evidence>